<protein>
    <recommendedName>
        <fullName evidence="3">GNAT family N-acetyltransferase</fullName>
    </recommendedName>
</protein>
<organism evidence="1 2">
    <name type="scientific">Chitinimonas prasina</name>
    <dbReference type="NCBI Taxonomy" id="1434937"/>
    <lineage>
        <taxon>Bacteria</taxon>
        <taxon>Pseudomonadati</taxon>
        <taxon>Pseudomonadota</taxon>
        <taxon>Betaproteobacteria</taxon>
        <taxon>Neisseriales</taxon>
        <taxon>Chitinibacteraceae</taxon>
        <taxon>Chitinimonas</taxon>
    </lineage>
</organism>
<name>A0ABQ5YJY5_9NEIS</name>
<keyword evidence="2" id="KW-1185">Reference proteome</keyword>
<dbReference type="EMBL" id="BSOG01000002">
    <property type="protein sequence ID" value="GLR13591.1"/>
    <property type="molecule type" value="Genomic_DNA"/>
</dbReference>
<gene>
    <name evidence="1" type="ORF">GCM10007907_23810</name>
</gene>
<accession>A0ABQ5YJY5</accession>
<evidence type="ECO:0000313" key="1">
    <source>
        <dbReference type="EMBL" id="GLR13591.1"/>
    </source>
</evidence>
<dbReference type="RefSeq" id="WP_284196685.1">
    <property type="nucleotide sequence ID" value="NZ_BSOG01000002.1"/>
</dbReference>
<dbReference type="Proteomes" id="UP001156706">
    <property type="component" value="Unassembled WGS sequence"/>
</dbReference>
<comment type="caution">
    <text evidence="1">The sequence shown here is derived from an EMBL/GenBank/DDBJ whole genome shotgun (WGS) entry which is preliminary data.</text>
</comment>
<reference evidence="2" key="1">
    <citation type="journal article" date="2019" name="Int. J. Syst. Evol. Microbiol.">
        <title>The Global Catalogue of Microorganisms (GCM) 10K type strain sequencing project: providing services to taxonomists for standard genome sequencing and annotation.</title>
        <authorList>
            <consortium name="The Broad Institute Genomics Platform"/>
            <consortium name="The Broad Institute Genome Sequencing Center for Infectious Disease"/>
            <person name="Wu L."/>
            <person name="Ma J."/>
        </authorList>
    </citation>
    <scope>NUCLEOTIDE SEQUENCE [LARGE SCALE GENOMIC DNA]</scope>
    <source>
        <strain evidence="2">NBRC 110044</strain>
    </source>
</reference>
<evidence type="ECO:0000313" key="2">
    <source>
        <dbReference type="Proteomes" id="UP001156706"/>
    </source>
</evidence>
<proteinExistence type="predicted"/>
<sequence length="242" mass="27903">MLSCRLHDVAALDDATRDQMYALLARHYAATDRQRFEEDLAAKQWVLLLTDAQAQLQGFSTLHVYAVVHQDRDCRIVYSGDTVIDRAHWGEQGLAFNWLRLAGQLRSQAPQARWYWFLISKGHRTYRYLPAFARCFYPHWQHSTPAFEASLLHRLAQDRFGAHYLAEQGIVRFPQSLGHLQDDLARISPREQHHPAVRFFLERNPGYAQGHELCCLCELAPDNLRPLAQRLLNKGASNPCQA</sequence>
<evidence type="ECO:0008006" key="3">
    <source>
        <dbReference type="Google" id="ProtNLM"/>
    </source>
</evidence>